<dbReference type="InterPro" id="IPR050336">
    <property type="entry name" value="Chromosome_partition/occlusion"/>
</dbReference>
<organism evidence="4 5">
    <name type="scientific">Hoeflea poritis</name>
    <dbReference type="NCBI Taxonomy" id="2993659"/>
    <lineage>
        <taxon>Bacteria</taxon>
        <taxon>Pseudomonadati</taxon>
        <taxon>Pseudomonadota</taxon>
        <taxon>Alphaproteobacteria</taxon>
        <taxon>Hyphomicrobiales</taxon>
        <taxon>Rhizobiaceae</taxon>
        <taxon>Hoeflea</taxon>
    </lineage>
</organism>
<feature type="non-terminal residue" evidence="4">
    <location>
        <position position="568"/>
    </location>
</feature>
<feature type="domain" description="ParB-like N-terminal" evidence="3">
    <location>
        <begin position="4"/>
        <end position="101"/>
    </location>
</feature>
<evidence type="ECO:0000256" key="2">
    <source>
        <dbReference type="SAM" id="MobiDB-lite"/>
    </source>
</evidence>
<dbReference type="SMART" id="SM00470">
    <property type="entry name" value="ParB"/>
    <property type="match status" value="1"/>
</dbReference>
<dbReference type="Proteomes" id="UP001148313">
    <property type="component" value="Unassembled WGS sequence"/>
</dbReference>
<reference evidence="4" key="1">
    <citation type="submission" date="2022-11" db="EMBL/GenBank/DDBJ databases">
        <title>Hoeflea poritis sp. nov., isolated from scleractinian coral Porites lutea.</title>
        <authorList>
            <person name="Zhang G."/>
            <person name="Wei Q."/>
            <person name="Cai L."/>
        </authorList>
    </citation>
    <scope>NUCLEOTIDE SEQUENCE</scope>
    <source>
        <strain evidence="4">E7-10</strain>
    </source>
</reference>
<dbReference type="Pfam" id="PF02195">
    <property type="entry name" value="ParB_N"/>
    <property type="match status" value="1"/>
</dbReference>
<keyword evidence="5" id="KW-1185">Reference proteome</keyword>
<dbReference type="PANTHER" id="PTHR33375">
    <property type="entry name" value="CHROMOSOME-PARTITIONING PROTEIN PARB-RELATED"/>
    <property type="match status" value="1"/>
</dbReference>
<protein>
    <submittedName>
        <fullName evidence="4">ParB/RepB/Spo0J family partition protein</fullName>
    </submittedName>
</protein>
<dbReference type="Gene3D" id="1.10.10.2830">
    <property type="match status" value="1"/>
</dbReference>
<evidence type="ECO:0000313" key="4">
    <source>
        <dbReference type="EMBL" id="MDA4848872.1"/>
    </source>
</evidence>
<dbReference type="Gene3D" id="3.90.1530.30">
    <property type="match status" value="1"/>
</dbReference>
<evidence type="ECO:0000313" key="5">
    <source>
        <dbReference type="Proteomes" id="UP001148313"/>
    </source>
</evidence>
<dbReference type="InterPro" id="IPR036086">
    <property type="entry name" value="ParB/Sulfiredoxin_sf"/>
</dbReference>
<dbReference type="InterPro" id="IPR003115">
    <property type="entry name" value="ParB_N"/>
</dbReference>
<evidence type="ECO:0000259" key="3">
    <source>
        <dbReference type="SMART" id="SM00470"/>
    </source>
</evidence>
<dbReference type="NCBIfam" id="TIGR00180">
    <property type="entry name" value="parB_part"/>
    <property type="match status" value="1"/>
</dbReference>
<proteinExistence type="inferred from homology"/>
<dbReference type="PANTHER" id="PTHR33375:SF7">
    <property type="entry name" value="CHROMOSOME 2-PARTITIONING PROTEIN PARB-RELATED"/>
    <property type="match status" value="1"/>
</dbReference>
<name>A0ABT4VXX8_9HYPH</name>
<dbReference type="SUPFAM" id="SSF110849">
    <property type="entry name" value="ParB/Sulfiredoxin"/>
    <property type="match status" value="1"/>
</dbReference>
<gene>
    <name evidence="4" type="ORF">OOZ53_26240</name>
</gene>
<dbReference type="InterPro" id="IPR004437">
    <property type="entry name" value="ParB/RepB/Spo0J"/>
</dbReference>
<evidence type="ECO:0000256" key="1">
    <source>
        <dbReference type="ARBA" id="ARBA00006295"/>
    </source>
</evidence>
<comment type="similarity">
    <text evidence="1">Belongs to the ParB family.</text>
</comment>
<dbReference type="RefSeq" id="WP_271092756.1">
    <property type="nucleotide sequence ID" value="NZ_JAPJZH010000040.1"/>
</dbReference>
<feature type="region of interest" description="Disordered" evidence="2">
    <location>
        <begin position="309"/>
        <end position="332"/>
    </location>
</feature>
<dbReference type="EMBL" id="JAPJZH010000040">
    <property type="protein sequence ID" value="MDA4848872.1"/>
    <property type="molecule type" value="Genomic_DNA"/>
</dbReference>
<dbReference type="SUPFAM" id="SSF109709">
    <property type="entry name" value="KorB DNA-binding domain-like"/>
    <property type="match status" value="1"/>
</dbReference>
<sequence length="568" mass="62656">MQLHHIPLDHLKVSPLNMRHSRKKPDVSDILPSIRQRGIIQPLLVKPNGAPDHYDIYAGRRRFFAMKVIAKEAGSNPVLPCLVLDRNKDVDAIEASIIENAARVAPDEMEQYEAFKKLADKGRSVAEIAETFGVTELTVKRRLALANLLPAIRKLYANEEIDSRTVTALTLATEAQQEEWLALFQSEDDHAPRGQYLKAWLCGGEHITTDKAIFDIEGYSGAVLADLFGEHGVFSDADLFWSHQNAAIASLRDAYTGKGWSDCEVLDRGSYFARWDHVKATKKEGGKVFIEVRDNGEVTVHEGYITETEHRRRGNLAADKNGKTEPATKPELTNPAQNYIELHRHAAVRAALLSAPAVALRLTVAHMIGGSTLWQTRPDPQTTRKEETAESIATSEAQATFDTEKAKILKLIGLPEHGHSVTRSNGDDWRVGELFVKLSALTDKEVMRVLTFVMAETLQAGTCIVDRIGCDLAVDMTASYTLDDAFFDLLRSKAAVNAMVAEIGGKRVADGNVSATTKVQKGIIRDFLTGENGRKGQENWLPGYFRFPLTSYTAGGAGLLTENAQKAK</sequence>
<comment type="caution">
    <text evidence="4">The sequence shown here is derived from an EMBL/GenBank/DDBJ whole genome shotgun (WGS) entry which is preliminary data.</text>
</comment>
<accession>A0ABT4VXX8</accession>